<evidence type="ECO:0000256" key="2">
    <source>
        <dbReference type="ARBA" id="ARBA00011738"/>
    </source>
</evidence>
<keyword evidence="6 8" id="KW-0067">ATP-binding</keyword>
<evidence type="ECO:0000256" key="5">
    <source>
        <dbReference type="ARBA" id="ARBA00022756"/>
    </source>
</evidence>
<reference evidence="9 10" key="1">
    <citation type="submission" date="2015-09" db="EMBL/GenBank/DDBJ databases">
        <title>A metagenomics-based metabolic model of nitrate-dependent anaerobic oxidation of methane by Methanoperedens-like archaea.</title>
        <authorList>
            <person name="Arshad A."/>
            <person name="Speth D.R."/>
            <person name="De Graaf R.M."/>
            <person name="Op Den Camp H.J."/>
            <person name="Jetten M.S."/>
            <person name="Welte C.U."/>
        </authorList>
    </citation>
    <scope>NUCLEOTIDE SEQUENCE [LARGE SCALE GENOMIC DNA]</scope>
</reference>
<comment type="similarity">
    <text evidence="8">Belongs to the BioW family.</text>
</comment>
<dbReference type="EC" id="6.2.1.14" evidence="8"/>
<dbReference type="GO" id="GO:0005524">
    <property type="term" value="F:ATP binding"/>
    <property type="evidence" value="ECO:0007669"/>
    <property type="project" value="UniProtKB-KW"/>
</dbReference>
<comment type="subunit">
    <text evidence="2 8">Homodimer.</text>
</comment>
<dbReference type="GO" id="GO:0042410">
    <property type="term" value="F:6-carboxyhexanoate-CoA ligase activity"/>
    <property type="evidence" value="ECO:0007669"/>
    <property type="project" value="UniProtKB-UniRule"/>
</dbReference>
<comment type="function">
    <text evidence="8">Catalyzes the transformation of pimelate into pimeloyl-CoA with concomitant hydrolysis of ATP to AMP.</text>
</comment>
<evidence type="ECO:0000256" key="8">
    <source>
        <dbReference type="HAMAP-Rule" id="MF_00668"/>
    </source>
</evidence>
<evidence type="ECO:0000256" key="7">
    <source>
        <dbReference type="ARBA" id="ARBA00022842"/>
    </source>
</evidence>
<gene>
    <name evidence="9" type="primary">bioW_1</name>
    <name evidence="8" type="synonym">bioW</name>
    <name evidence="9" type="ORF">MPEBLZ_01170</name>
</gene>
<proteinExistence type="inferred from homology"/>
<organism evidence="9 10">
    <name type="scientific">Candidatus Methanoperedens nitratireducens</name>
    <dbReference type="NCBI Taxonomy" id="1392998"/>
    <lineage>
        <taxon>Archaea</taxon>
        <taxon>Methanobacteriati</taxon>
        <taxon>Methanobacteriota</taxon>
        <taxon>Stenosarchaea group</taxon>
        <taxon>Methanomicrobia</taxon>
        <taxon>Methanosarcinales</taxon>
        <taxon>ANME-2 cluster</taxon>
        <taxon>Candidatus Methanoperedentaceae</taxon>
        <taxon>Candidatus Methanoperedens</taxon>
    </lineage>
</organism>
<dbReference type="UniPathway" id="UPA00999">
    <property type="reaction ID" value="UER00351"/>
</dbReference>
<accession>A0A0P7ZH72</accession>
<evidence type="ECO:0000256" key="3">
    <source>
        <dbReference type="ARBA" id="ARBA00022598"/>
    </source>
</evidence>
<keyword evidence="5 8" id="KW-0093">Biotin biosynthesis</keyword>
<comment type="caution">
    <text evidence="9">The sequence shown here is derived from an EMBL/GenBank/DDBJ whole genome shotgun (WGS) entry which is preliminary data.</text>
</comment>
<keyword evidence="7 8" id="KW-0460">Magnesium</keyword>
<dbReference type="InterPro" id="IPR005499">
    <property type="entry name" value="BioW"/>
</dbReference>
<comment type="pathway">
    <text evidence="8">Metabolic intermediate metabolism; pimeloyl-CoA biosynthesis; pimeloyl-CoA from pimelate: step 1/1.</text>
</comment>
<dbReference type="Proteomes" id="UP000050360">
    <property type="component" value="Unassembled WGS sequence"/>
</dbReference>
<evidence type="ECO:0000256" key="4">
    <source>
        <dbReference type="ARBA" id="ARBA00022741"/>
    </source>
</evidence>
<keyword evidence="4 8" id="KW-0547">Nucleotide-binding</keyword>
<evidence type="ECO:0000256" key="6">
    <source>
        <dbReference type="ARBA" id="ARBA00022840"/>
    </source>
</evidence>
<dbReference type="HAMAP" id="MF_00668">
    <property type="entry name" value="BioW"/>
    <property type="match status" value="1"/>
</dbReference>
<dbReference type="Pfam" id="PF03744">
    <property type="entry name" value="BioW"/>
    <property type="match status" value="1"/>
</dbReference>
<evidence type="ECO:0000313" key="9">
    <source>
        <dbReference type="EMBL" id="KPQ44309.1"/>
    </source>
</evidence>
<protein>
    <recommendedName>
        <fullName evidence="8">6-carboxyhexanoate--CoA ligase</fullName>
        <ecNumber evidence="8">6.2.1.14</ecNumber>
    </recommendedName>
    <alternativeName>
        <fullName evidence="8">Pimeloyl-CoA synthase</fullName>
    </alternativeName>
</protein>
<comment type="cofactor">
    <cofactor evidence="1 8">
        <name>Mg(2+)</name>
        <dbReference type="ChEBI" id="CHEBI:18420"/>
    </cofactor>
</comment>
<name>A0A0P7ZH72_9EURY</name>
<keyword evidence="3 8" id="KW-0436">Ligase</keyword>
<dbReference type="GO" id="GO:0000287">
    <property type="term" value="F:magnesium ion binding"/>
    <property type="evidence" value="ECO:0007669"/>
    <property type="project" value="UniProtKB-UniRule"/>
</dbReference>
<dbReference type="GO" id="GO:0009102">
    <property type="term" value="P:biotin biosynthetic process"/>
    <property type="evidence" value="ECO:0007669"/>
    <property type="project" value="UniProtKB-UniRule"/>
</dbReference>
<sequence length="257" mass="28241">MFSVRMRAEKNEKHISGAETLVEKKMILATITELAHRALSHEKGEPDFINISVESLKTPVKKLTSLPLILRHVENETEGKTLARKLLLELGIPKLCIEKSISLLEKGPADGENMRGAIIMDLNGNRLEPDIVRGIRASHIGITEEASKALQTAISDMGLSAFYTYISDALVLATKVASVKGTLGELCWSDDPSYTAGYVASGKMGYIRIPHLKNKGNPYGGRVFFVENIDPGNYINEMESAPVLVNRFGGIRSFKEL</sequence>
<evidence type="ECO:0000313" key="10">
    <source>
        <dbReference type="Proteomes" id="UP000050360"/>
    </source>
</evidence>
<dbReference type="AlphaFoldDB" id="A0A0P7ZH72"/>
<comment type="catalytic activity">
    <reaction evidence="8">
        <text>heptanedioate + ATP + CoA = 6-carboxyhexanoyl-CoA + AMP + diphosphate</text>
        <dbReference type="Rhea" id="RHEA:14781"/>
        <dbReference type="ChEBI" id="CHEBI:30616"/>
        <dbReference type="ChEBI" id="CHEBI:33019"/>
        <dbReference type="ChEBI" id="CHEBI:36165"/>
        <dbReference type="ChEBI" id="CHEBI:57287"/>
        <dbReference type="ChEBI" id="CHEBI:57360"/>
        <dbReference type="ChEBI" id="CHEBI:456215"/>
        <dbReference type="EC" id="6.2.1.14"/>
    </reaction>
</comment>
<dbReference type="NCBIfam" id="NF002360">
    <property type="entry name" value="PRK01322.1"/>
    <property type="match status" value="1"/>
</dbReference>
<dbReference type="EMBL" id="LKCM01000100">
    <property type="protein sequence ID" value="KPQ44309.1"/>
    <property type="molecule type" value="Genomic_DNA"/>
</dbReference>
<evidence type="ECO:0000256" key="1">
    <source>
        <dbReference type="ARBA" id="ARBA00001946"/>
    </source>
</evidence>